<dbReference type="GeneTree" id="ENSGT00390000003133"/>
<dbReference type="AlphaFoldDB" id="A0A672U4S0"/>
<dbReference type="Ensembl" id="ENSSHBT00005011925.1">
    <property type="protein sequence ID" value="ENSSHBP00005009917.1"/>
    <property type="gene ID" value="ENSSHBG00005008639.1"/>
</dbReference>
<dbReference type="InterPro" id="IPR031589">
    <property type="entry name" value="SHLD2_C"/>
</dbReference>
<dbReference type="RefSeq" id="XP_030344617.1">
    <property type="nucleotide sequence ID" value="XM_030488757.1"/>
</dbReference>
<dbReference type="InterPro" id="IPR049507">
    <property type="entry name" value="SHLD2_OB1"/>
</dbReference>
<dbReference type="GeneID" id="115609062"/>
<dbReference type="GO" id="GO:2001034">
    <property type="term" value="P:positive regulation of double-strand break repair via nonhomologous end joining"/>
    <property type="evidence" value="ECO:0007669"/>
    <property type="project" value="Ensembl"/>
</dbReference>
<dbReference type="GO" id="GO:0035861">
    <property type="term" value="C:site of double-strand break"/>
    <property type="evidence" value="ECO:0007669"/>
    <property type="project" value="Ensembl"/>
</dbReference>
<dbReference type="InterPro" id="IPR053944">
    <property type="entry name" value="SHLD2_OB2"/>
</dbReference>
<feature type="domain" description="Shieldin complex subunit 2 C-terminal" evidence="1">
    <location>
        <begin position="743"/>
        <end position="908"/>
    </location>
</feature>
<dbReference type="PANTHER" id="PTHR14495">
    <property type="entry name" value="SHIELDIN COMPLEX SUBUNIT 2"/>
    <property type="match status" value="1"/>
</dbReference>
<dbReference type="OMA" id="TVHEDQW"/>
<dbReference type="PANTHER" id="PTHR14495:SF2">
    <property type="entry name" value="SHIELDIN COMPLEX SUBUNIT 2"/>
    <property type="match status" value="1"/>
</dbReference>
<reference evidence="4 5" key="1">
    <citation type="submission" date="2019-11" db="EMBL/GenBank/DDBJ databases">
        <title>Strigops habroptila (kakapo) genome, bStrHab1, primary haplotype, v2.</title>
        <authorList>
            <person name="Jarvis E.D."/>
            <person name="Howard J."/>
            <person name="Rhie A."/>
            <person name="Phillippy A."/>
            <person name="Korlach J."/>
            <person name="Digby A."/>
            <person name="Iorns D."/>
            <person name="Eason D."/>
            <person name="Robertson B."/>
            <person name="Raemaekers T."/>
            <person name="Howe K."/>
            <person name="Lewin H."/>
            <person name="Damas J."/>
            <person name="Hastie A."/>
            <person name="Tracey A."/>
            <person name="Chow W."/>
            <person name="Fedrigo O."/>
        </authorList>
    </citation>
    <scope>NUCLEOTIDE SEQUENCE [LARGE SCALE GENOMIC DNA]</scope>
</reference>
<proteinExistence type="predicted"/>
<dbReference type="InParanoid" id="A0A672U4S0"/>
<feature type="domain" description="Shieldin complex subunit 2 second OB fold" evidence="3">
    <location>
        <begin position="605"/>
        <end position="686"/>
    </location>
</feature>
<protein>
    <submittedName>
        <fullName evidence="4">Shieldin complex subunit 2</fullName>
    </submittedName>
</protein>
<dbReference type="InterPro" id="IPR029715">
    <property type="entry name" value="FAM35A"/>
</dbReference>
<organism evidence="4 5">
    <name type="scientific">Strigops habroptila</name>
    <name type="common">Kakapo</name>
    <dbReference type="NCBI Taxonomy" id="2489341"/>
    <lineage>
        <taxon>Eukaryota</taxon>
        <taxon>Metazoa</taxon>
        <taxon>Chordata</taxon>
        <taxon>Craniata</taxon>
        <taxon>Vertebrata</taxon>
        <taxon>Euteleostomi</taxon>
        <taxon>Archelosauria</taxon>
        <taxon>Archosauria</taxon>
        <taxon>Dinosauria</taxon>
        <taxon>Saurischia</taxon>
        <taxon>Theropoda</taxon>
        <taxon>Coelurosauria</taxon>
        <taxon>Aves</taxon>
        <taxon>Neognathae</taxon>
        <taxon>Neoaves</taxon>
        <taxon>Telluraves</taxon>
        <taxon>Australaves</taxon>
        <taxon>Psittaciformes</taxon>
        <taxon>Psittacidae</taxon>
        <taxon>Strigops</taxon>
    </lineage>
</organism>
<keyword evidence="5" id="KW-1185">Reference proteome</keyword>
<evidence type="ECO:0000259" key="3">
    <source>
        <dbReference type="Pfam" id="PF22779"/>
    </source>
</evidence>
<evidence type="ECO:0000313" key="5">
    <source>
        <dbReference type="Proteomes" id="UP000472266"/>
    </source>
</evidence>
<dbReference type="Pfam" id="PF21669">
    <property type="entry name" value="SHLD2_OB1"/>
    <property type="match status" value="1"/>
</dbReference>
<dbReference type="RefSeq" id="XP_030344622.1">
    <property type="nucleotide sequence ID" value="XM_030488762.1"/>
</dbReference>
<dbReference type="RefSeq" id="XP_030344625.1">
    <property type="nucleotide sequence ID" value="XM_030488765.1"/>
</dbReference>
<accession>A0A672U4S0</accession>
<dbReference type="RefSeq" id="XP_030344624.1">
    <property type="nucleotide sequence ID" value="XM_030488764.1"/>
</dbReference>
<dbReference type="RefSeq" id="XP_030344614.1">
    <property type="nucleotide sequence ID" value="XM_030488754.1"/>
</dbReference>
<dbReference type="Proteomes" id="UP000472266">
    <property type="component" value="Chromosome 6"/>
</dbReference>
<dbReference type="RefSeq" id="XP_030344615.1">
    <property type="nucleotide sequence ID" value="XM_030488755.1"/>
</dbReference>
<dbReference type="RefSeq" id="XP_030344618.1">
    <property type="nucleotide sequence ID" value="XM_030488758.1"/>
</dbReference>
<feature type="domain" description="Shieldin complex subunit 2 first OB fold" evidence="2">
    <location>
        <begin position="436"/>
        <end position="572"/>
    </location>
</feature>
<dbReference type="RefSeq" id="XP_032775868.1">
    <property type="nucleotide sequence ID" value="XM_032919977.1"/>
</dbReference>
<dbReference type="CTD" id="54537"/>
<evidence type="ECO:0000313" key="4">
    <source>
        <dbReference type="Ensembl" id="ENSSHBP00005009917.1"/>
    </source>
</evidence>
<dbReference type="GO" id="GO:0005654">
    <property type="term" value="C:nucleoplasm"/>
    <property type="evidence" value="ECO:0007669"/>
    <property type="project" value="Ensembl"/>
</dbReference>
<gene>
    <name evidence="4" type="primary">SHLD2</name>
</gene>
<dbReference type="RefSeq" id="XP_030344623.1">
    <property type="nucleotide sequence ID" value="XM_030488763.1"/>
</dbReference>
<dbReference type="Pfam" id="PF15793">
    <property type="entry name" value="SHLD2_C"/>
    <property type="match status" value="1"/>
</dbReference>
<dbReference type="RefSeq" id="XP_030344621.1">
    <property type="nucleotide sequence ID" value="XM_030488761.1"/>
</dbReference>
<dbReference type="Pfam" id="PF22779">
    <property type="entry name" value="OB_SHLD2_2nd"/>
    <property type="match status" value="1"/>
</dbReference>
<dbReference type="OrthoDB" id="5963585at2759"/>
<name>A0A672U4S0_STRHB</name>
<sequence length="911" mass="103281">MFTVVPIAQTTLFKVKLTQQSKMSKRPQIHIFVGAPSIPSPPEVSEQSRSAHAAEKWRELHCLFDTHGLFSERVKGADHLVFQAETAVPTNNDSSQQSEQGRLMVAKEYLTSLEPVTVTCTSTPKKSESCIYSDCQISTVRCTDANVNQAADQHLPQKFAELARQDKISHGCCSNLTERKGGHLEVNSSDISDLVASTKQISIHLRSMGQGVQSDCRSEHLSQYLDMFFPQNQESKPKGEPSDCPDFAVSTDTEFRSIMTSSQMAVFAQDRNEMQKRVIKLLETEVGKKTDERRYDHFQLDSDVGTCLNVAENEYKEECTSSPELFISEGDGKNICLEAAKQEGSAQENTEEFQELNVPAEELVNGIHIEPLSSGILCSQVDSSHKSSSKRAHKCEDSFRNFHSSFKRQLKSKRVKLNSCPAGPGMRVDQERMTEFKKLQKKLTPLKSCCCKNQKYNVLVTIIHPCHIKEIQVKTRPKSSCKVPVATVVVIDQSEIERKVVLWRGAAFWSLTVFPGDIVLLTDIIMYENLWCGEVMMQSTFTSQLLNLGNCSALNPEEFYPIVGCGVLRGLLAYIASEFPHFKDIPRRQVQRLDSIQYMQLDQLQPNTVVHSILKIINIAILTESVYSYRGGIQRKIILTVEQNRDQHYRMVLWGAGAAWYPQLQRKKDHIWDFKYLLVQHSSVSGDFELHTTPWSSCECLFDDDKRAIEFKEKFQKSKTSLMQVTKLSAHLEEKCSGVIQVKAHILELKFTVSTGQYKQLIFRADTSLECVLASLPMITYSGCAKCGLELQADENMIYKQCIRCLPYNKVKTFYRPALMTVEDGGYEIYVHVVSELMEKIFLNIPADWLKRLVVPSSDITYGTVIADLCHLLLADTEASYLLEIRSHFVLDENSYPLQKDFHLLNFHPDL</sequence>
<dbReference type="GO" id="GO:0045830">
    <property type="term" value="P:positive regulation of isotype switching"/>
    <property type="evidence" value="ECO:0007669"/>
    <property type="project" value="Ensembl"/>
</dbReference>
<evidence type="ECO:0000259" key="2">
    <source>
        <dbReference type="Pfam" id="PF21669"/>
    </source>
</evidence>
<dbReference type="GO" id="GO:0015629">
    <property type="term" value="C:actin cytoskeleton"/>
    <property type="evidence" value="ECO:0007669"/>
    <property type="project" value="Ensembl"/>
</dbReference>
<dbReference type="RefSeq" id="XP_030344616.1">
    <property type="nucleotide sequence ID" value="XM_030488756.1"/>
</dbReference>
<reference evidence="4" key="2">
    <citation type="submission" date="2025-08" db="UniProtKB">
        <authorList>
            <consortium name="Ensembl"/>
        </authorList>
    </citation>
    <scope>IDENTIFICATION</scope>
</reference>
<dbReference type="KEGG" id="shab:115609062"/>
<dbReference type="RefSeq" id="XP_030344620.1">
    <property type="nucleotide sequence ID" value="XM_030488760.1"/>
</dbReference>
<dbReference type="GO" id="GO:2000042">
    <property type="term" value="P:negative regulation of double-strand break repair via homologous recombination"/>
    <property type="evidence" value="ECO:0007669"/>
    <property type="project" value="Ensembl"/>
</dbReference>
<reference evidence="4" key="3">
    <citation type="submission" date="2025-09" db="UniProtKB">
        <authorList>
            <consortium name="Ensembl"/>
        </authorList>
    </citation>
    <scope>IDENTIFICATION</scope>
</reference>
<evidence type="ECO:0000259" key="1">
    <source>
        <dbReference type="Pfam" id="PF15793"/>
    </source>
</evidence>